<dbReference type="PANTHER" id="PTHR12736:SF7">
    <property type="entry name" value="LANC-LIKE PROTEIN 3"/>
    <property type="match status" value="1"/>
</dbReference>
<proteinExistence type="predicted"/>
<gene>
    <name evidence="3" type="ordered locus">Sta7437_1217</name>
</gene>
<dbReference type="NCBIfam" id="TIGR03897">
    <property type="entry name" value="lanti_2_LanM"/>
    <property type="match status" value="1"/>
</dbReference>
<accession>K9XSY9</accession>
<feature type="binding site" evidence="1">
    <location>
        <position position="999"/>
    </location>
    <ligand>
        <name>Zn(2+)</name>
        <dbReference type="ChEBI" id="CHEBI:29105"/>
    </ligand>
</feature>
<dbReference type="AlphaFoldDB" id="K9XSY9"/>
<name>K9XSY9_STAC7</name>
<dbReference type="eggNOG" id="COG4403">
    <property type="taxonomic scope" value="Bacteria"/>
</dbReference>
<dbReference type="Pfam" id="PF13575">
    <property type="entry name" value="DUF4135"/>
    <property type="match status" value="1"/>
</dbReference>
<dbReference type="GO" id="GO:0031179">
    <property type="term" value="P:peptide modification"/>
    <property type="evidence" value="ECO:0007669"/>
    <property type="project" value="InterPro"/>
</dbReference>
<dbReference type="STRING" id="111780.Sta7437_1217"/>
<keyword evidence="1" id="KW-0862">Zinc</keyword>
<feature type="domain" description="Lantibiotic biosynthesis protein dehydration" evidence="2">
    <location>
        <begin position="227"/>
        <end position="604"/>
    </location>
</feature>
<dbReference type="RefSeq" id="WP_015192460.1">
    <property type="nucleotide sequence ID" value="NC_019748.1"/>
</dbReference>
<dbReference type="EMBL" id="CP003653">
    <property type="protein sequence ID" value="AFZ34787.1"/>
    <property type="molecule type" value="Genomic_DNA"/>
</dbReference>
<dbReference type="PATRIC" id="fig|111780.3.peg.1267"/>
<dbReference type="InterPro" id="IPR012341">
    <property type="entry name" value="6hp_glycosidase-like_sf"/>
</dbReference>
<dbReference type="InterPro" id="IPR007822">
    <property type="entry name" value="LANC-like"/>
</dbReference>
<dbReference type="GO" id="GO:0005886">
    <property type="term" value="C:plasma membrane"/>
    <property type="evidence" value="ECO:0007669"/>
    <property type="project" value="TreeGrafter"/>
</dbReference>
<feature type="binding site" evidence="1">
    <location>
        <position position="998"/>
    </location>
    <ligand>
        <name>Zn(2+)</name>
        <dbReference type="ChEBI" id="CHEBI:29105"/>
    </ligand>
</feature>
<dbReference type="HOGENOM" id="CLU_009398_1_1_3"/>
<dbReference type="SUPFAM" id="SSF158745">
    <property type="entry name" value="LanC-like"/>
    <property type="match status" value="1"/>
</dbReference>
<protein>
    <submittedName>
        <fullName evidence="3">Lanthionine synthetase C family protein</fullName>
    </submittedName>
</protein>
<reference evidence="4" key="1">
    <citation type="journal article" date="2013" name="Proc. Natl. Acad. Sci. U.S.A.">
        <title>Improving the coverage of the cyanobacterial phylum using diversity-driven genome sequencing.</title>
        <authorList>
            <person name="Shih P.M."/>
            <person name="Wu D."/>
            <person name="Latifi A."/>
            <person name="Axen S.D."/>
            <person name="Fewer D.P."/>
            <person name="Talla E."/>
            <person name="Calteau A."/>
            <person name="Cai F."/>
            <person name="Tandeau de Marsac N."/>
            <person name="Rippka R."/>
            <person name="Herdman M."/>
            <person name="Sivonen K."/>
            <person name="Coursin T."/>
            <person name="Laurent T."/>
            <person name="Goodwin L."/>
            <person name="Nolan M."/>
            <person name="Davenport K.W."/>
            <person name="Han C.S."/>
            <person name="Rubin E.M."/>
            <person name="Eisen J.A."/>
            <person name="Woyke T."/>
            <person name="Gugger M."/>
            <person name="Kerfeld C.A."/>
        </authorList>
    </citation>
    <scope>NUCLEOTIDE SEQUENCE [LARGE SCALE GENOMIC DNA]</scope>
    <source>
        <strain evidence="4">ATCC 29371 / PCC 7437</strain>
    </source>
</reference>
<dbReference type="PIRSF" id="PIRSF037228">
    <property type="entry name" value="Lant_mod_RumM"/>
    <property type="match status" value="1"/>
</dbReference>
<dbReference type="PANTHER" id="PTHR12736">
    <property type="entry name" value="LANC-LIKE PROTEIN"/>
    <property type="match status" value="1"/>
</dbReference>
<dbReference type="SMART" id="SM01260">
    <property type="entry name" value="LANC_like"/>
    <property type="match status" value="1"/>
</dbReference>
<dbReference type="Proteomes" id="UP000010473">
    <property type="component" value="Chromosome"/>
</dbReference>
<evidence type="ECO:0000313" key="4">
    <source>
        <dbReference type="Proteomes" id="UP000010473"/>
    </source>
</evidence>
<dbReference type="Pfam" id="PF05147">
    <property type="entry name" value="LANC_like"/>
    <property type="match status" value="1"/>
</dbReference>
<evidence type="ECO:0000256" key="1">
    <source>
        <dbReference type="PIRSR" id="PIRSR607822-1"/>
    </source>
</evidence>
<feature type="binding site" evidence="1">
    <location>
        <position position="953"/>
    </location>
    <ligand>
        <name>Zn(2+)</name>
        <dbReference type="ChEBI" id="CHEBI:29105"/>
    </ligand>
</feature>
<evidence type="ECO:0000259" key="2">
    <source>
        <dbReference type="Pfam" id="PF13575"/>
    </source>
</evidence>
<keyword evidence="1" id="KW-0479">Metal-binding</keyword>
<dbReference type="KEGG" id="scs:Sta7437_1217"/>
<dbReference type="CDD" id="cd04792">
    <property type="entry name" value="LanM-like"/>
    <property type="match status" value="1"/>
</dbReference>
<evidence type="ECO:0000313" key="3">
    <source>
        <dbReference type="EMBL" id="AFZ34787.1"/>
    </source>
</evidence>
<dbReference type="Gene3D" id="1.50.10.10">
    <property type="match status" value="1"/>
</dbReference>
<dbReference type="GO" id="GO:0046872">
    <property type="term" value="F:metal ion binding"/>
    <property type="evidence" value="ECO:0007669"/>
    <property type="project" value="UniProtKB-KW"/>
</dbReference>
<organism evidence="3 4">
    <name type="scientific">Stanieria cyanosphaera (strain ATCC 29371 / PCC 7437)</name>
    <dbReference type="NCBI Taxonomy" id="111780"/>
    <lineage>
        <taxon>Bacteria</taxon>
        <taxon>Bacillati</taxon>
        <taxon>Cyanobacteriota</taxon>
        <taxon>Cyanophyceae</taxon>
        <taxon>Pleurocapsales</taxon>
        <taxon>Dermocarpellaceae</taxon>
        <taxon>Stanieria</taxon>
    </lineage>
</organism>
<dbReference type="InterPro" id="IPR017146">
    <property type="entry name" value="Lanti_2_LanM"/>
</dbReference>
<keyword evidence="4" id="KW-1185">Reference proteome</keyword>
<dbReference type="GO" id="GO:0005975">
    <property type="term" value="P:carbohydrate metabolic process"/>
    <property type="evidence" value="ECO:0007669"/>
    <property type="project" value="InterPro"/>
</dbReference>
<sequence>MNQLNFQTSAWYHAMTLSERVTSVKTNRKHKSNLEINSELAQRRMQRWRSQAPFNQDDSLFFQRLELDGISEEEFFFLLGEPIESVQKGCPDPPDWLNHIAKIFSTLTDDDLKPLPPSEQIKGKEISLFLYALEPLIDEGRKKLERVVEKISQTHDELPFEPNTVVEVLYANLPGKLLSICSRTLVLELQIAGLQKLLVGNTPEERFYSFIKQLCQPKKLLTLLEEYPILARQLVTSIEQWVRFSQEFLEHLSTDWEQIKATFSPEQEPGQLIEVRAEEGDSHREGRSVAIAKFSSGFQLVYKPRSLGIDEHFQQLLTWLNQRGNHPPFRIFKVLNRHSYGWVEFIMPDSCTSATEIDRFYQRQGGYLALLYVLEANDFHNENLIAAGEHPVLVDLESLFRPRTSNIDLKQSHLLANEVLYNDSVLRIGLLPQRIWSNGENDGLDISGLGGQEGQLLPNEVPYWEEIGTDQMRLKRKRMELPEAHNRPKLNGKEVDLLDYAEAIVDGFTKIYNLLLQHRDELLATEGILAKFAEDEARFLLRPTRLYAMLLKDGNHPKMLRNALERERLFDRLWFGVEHQSHLVKVISAERQDLWNGDVPMFTIHPSSRDLFTSSGDRIVDFCTESGMELVQRRLQNLNENDLKQQIHFIKSSLASLAMSSEQAKLPHYPLSEPQSIANREQVLKAAVAIADRLEQLALHGQDDAIWIGLTATGDRYWSLVPLGLDFYNGLPGITLFLAYLGALTQEQRYTSLAQAALNTIRSQLEPHKSLLKSIGAYDGWGGIIYTLTQLGILWDKPDLLSEAEELVKLLPPLIEQDRGLDLIAGAAGCLLSLLALYRCTASESTLTNAIACGDHLLFKAEKMPQGIGWTIPASESKPLTGLAHGAAGIALALLELWAVTGQKRFKTAAVEAIAYERSLFLPEMGNWPDLRDFSKTVLSRNQNRGSCMIAWCHGAVGIGLARLHSLTYLDDAEIRSEINTALETTLKGGFGSNHSLCHGDLGNLELLLQASLVLDEPQWQTQVERFASVVLNSIDQYGWLCGVPLGVETPGLMTGLAGIGYQLLRLAEPKLIPSVLLFEPPKNIVVSLSARHCVSALSTRAKLNIK</sequence>
<dbReference type="PRINTS" id="PR01950">
    <property type="entry name" value="LANCSUPER"/>
</dbReference>
<dbReference type="OrthoDB" id="9148343at2"/>
<dbReference type="InterPro" id="IPR025410">
    <property type="entry name" value="Lant_dehyd"/>
</dbReference>